<dbReference type="AlphaFoldDB" id="A0AAV5RG75"/>
<name>A0AAV5RG75_STABA</name>
<comment type="caution">
    <text evidence="1">The sequence shown here is derived from an EMBL/GenBank/DDBJ whole genome shotgun (WGS) entry which is preliminary data.</text>
</comment>
<evidence type="ECO:0000313" key="1">
    <source>
        <dbReference type="EMBL" id="GMM49549.1"/>
    </source>
</evidence>
<evidence type="ECO:0000313" key="2">
    <source>
        <dbReference type="Proteomes" id="UP001362899"/>
    </source>
</evidence>
<proteinExistence type="predicted"/>
<reference evidence="1 2" key="1">
    <citation type="journal article" date="2023" name="Elife">
        <title>Identification of key yeast species and microbe-microbe interactions impacting larval growth of Drosophila in the wild.</title>
        <authorList>
            <person name="Mure A."/>
            <person name="Sugiura Y."/>
            <person name="Maeda R."/>
            <person name="Honda K."/>
            <person name="Sakurai N."/>
            <person name="Takahashi Y."/>
            <person name="Watada M."/>
            <person name="Katoh T."/>
            <person name="Gotoh A."/>
            <person name="Gotoh Y."/>
            <person name="Taniguchi I."/>
            <person name="Nakamura K."/>
            <person name="Hayashi T."/>
            <person name="Katayama T."/>
            <person name="Uemura T."/>
            <person name="Hattori Y."/>
        </authorList>
    </citation>
    <scope>NUCLEOTIDE SEQUENCE [LARGE SCALE GENOMIC DNA]</scope>
    <source>
        <strain evidence="1 2">SB-73</strain>
    </source>
</reference>
<gene>
    <name evidence="1" type="ORF">DASB73_005070</name>
</gene>
<organism evidence="1 2">
    <name type="scientific">Starmerella bacillaris</name>
    <name type="common">Yeast</name>
    <name type="synonym">Candida zemplinina</name>
    <dbReference type="NCBI Taxonomy" id="1247836"/>
    <lineage>
        <taxon>Eukaryota</taxon>
        <taxon>Fungi</taxon>
        <taxon>Dikarya</taxon>
        <taxon>Ascomycota</taxon>
        <taxon>Saccharomycotina</taxon>
        <taxon>Dipodascomycetes</taxon>
        <taxon>Dipodascales</taxon>
        <taxon>Trichomonascaceae</taxon>
        <taxon>Starmerella</taxon>
    </lineage>
</organism>
<accession>A0AAV5RG75</accession>
<sequence length="79" mass="8790">MATVLASSSEALGLIQKQWVRDFASLRDVETSSYVQDSNFPTTTLKTFHLDCGQSVNSVTTVYPDASCAREDLPRMYHT</sequence>
<dbReference type="Proteomes" id="UP001362899">
    <property type="component" value="Unassembled WGS sequence"/>
</dbReference>
<keyword evidence="2" id="KW-1185">Reference proteome</keyword>
<dbReference type="EMBL" id="BTGC01000003">
    <property type="protein sequence ID" value="GMM49549.1"/>
    <property type="molecule type" value="Genomic_DNA"/>
</dbReference>
<protein>
    <submittedName>
        <fullName evidence="1">Uncharacterized protein</fullName>
    </submittedName>
</protein>